<proteinExistence type="predicted"/>
<accession>A0A2W5SQX3</accession>
<gene>
    <name evidence="1" type="ORF">DI525_08150</name>
</gene>
<dbReference type="SUPFAM" id="SSF52540">
    <property type="entry name" value="P-loop containing nucleoside triphosphate hydrolases"/>
    <property type="match status" value="1"/>
</dbReference>
<evidence type="ECO:0000313" key="1">
    <source>
        <dbReference type="EMBL" id="PZR04037.1"/>
    </source>
</evidence>
<dbReference type="EMBL" id="QFRA01000023">
    <property type="protein sequence ID" value="PZR04037.1"/>
    <property type="molecule type" value="Genomic_DNA"/>
</dbReference>
<name>A0A2W5SQX3_9CORY</name>
<reference evidence="1 2" key="1">
    <citation type="submission" date="2017-08" db="EMBL/GenBank/DDBJ databases">
        <title>Infants hospitalized years apart are colonized by the same room-sourced microbial strains.</title>
        <authorList>
            <person name="Brooks B."/>
            <person name="Olm M.R."/>
            <person name="Firek B.A."/>
            <person name="Baker R."/>
            <person name="Thomas B.C."/>
            <person name="Morowitz M.J."/>
            <person name="Banfield J.F."/>
        </authorList>
    </citation>
    <scope>NUCLEOTIDE SEQUENCE [LARGE SCALE GENOMIC DNA]</scope>
    <source>
        <strain evidence="1">S2_003_000_R1_3</strain>
    </source>
</reference>
<organism evidence="1 2">
    <name type="scientific">Corynebacterium kroppenstedtii</name>
    <dbReference type="NCBI Taxonomy" id="161879"/>
    <lineage>
        <taxon>Bacteria</taxon>
        <taxon>Bacillati</taxon>
        <taxon>Actinomycetota</taxon>
        <taxon>Actinomycetes</taxon>
        <taxon>Mycobacteriales</taxon>
        <taxon>Corynebacteriaceae</taxon>
        <taxon>Corynebacterium</taxon>
    </lineage>
</organism>
<evidence type="ECO:0000313" key="2">
    <source>
        <dbReference type="Proteomes" id="UP000249432"/>
    </source>
</evidence>
<dbReference type="Gene3D" id="3.30.450.380">
    <property type="match status" value="1"/>
</dbReference>
<comment type="caution">
    <text evidence="1">The sequence shown here is derived from an EMBL/GenBank/DDBJ whole genome shotgun (WGS) entry which is preliminary data.</text>
</comment>
<dbReference type="InterPro" id="IPR027417">
    <property type="entry name" value="P-loop_NTPase"/>
</dbReference>
<sequence length="120" mass="12864">MSGVVQEVRRIRREIHGAGPVEPLLDLPDVTDVLVNGASEVWVDGPAGLCRVDSPFRDDDHVRATAVRLAAACGRRLDDASPYSDGFYRRDAAGGSVRVHAVLPPVVEHPCLSLRVLGTA</sequence>
<dbReference type="Proteomes" id="UP000249432">
    <property type="component" value="Unassembled WGS sequence"/>
</dbReference>
<protein>
    <submittedName>
        <fullName evidence="1">Uncharacterized protein</fullName>
    </submittedName>
</protein>
<dbReference type="AlphaFoldDB" id="A0A2W5SQX3"/>